<accession>A0A6G3T533</accession>
<evidence type="ECO:0000313" key="2">
    <source>
        <dbReference type="EMBL" id="NEC31827.1"/>
    </source>
</evidence>
<evidence type="ECO:0000256" key="1">
    <source>
        <dbReference type="SAM" id="MobiDB-lite"/>
    </source>
</evidence>
<comment type="caution">
    <text evidence="2">The sequence shown here is derived from an EMBL/GenBank/DDBJ whole genome shotgun (WGS) entry which is preliminary data.</text>
</comment>
<name>A0A6G3T533_9ACTN</name>
<evidence type="ECO:0000313" key="3">
    <source>
        <dbReference type="Proteomes" id="UP000475666"/>
    </source>
</evidence>
<dbReference type="Proteomes" id="UP000475666">
    <property type="component" value="Unassembled WGS sequence"/>
</dbReference>
<proteinExistence type="predicted"/>
<organism evidence="2 3">
    <name type="scientific">Streptomyces rubrogriseus</name>
    <dbReference type="NCBI Taxonomy" id="194673"/>
    <lineage>
        <taxon>Bacteria</taxon>
        <taxon>Bacillati</taxon>
        <taxon>Actinomycetota</taxon>
        <taxon>Actinomycetes</taxon>
        <taxon>Kitasatosporales</taxon>
        <taxon>Streptomycetaceae</taxon>
        <taxon>Streptomyces</taxon>
        <taxon>Streptomyces violaceoruber group</taxon>
    </lineage>
</organism>
<dbReference type="EMBL" id="JAAGMQ010000043">
    <property type="protein sequence ID" value="NEC31827.1"/>
    <property type="molecule type" value="Genomic_DNA"/>
</dbReference>
<sequence>MQLRRSLVIESLEDLLELAGVEQTGDHLRRAGMTPRNGPYANPPCYMGSSSDA</sequence>
<gene>
    <name evidence="2" type="ORF">G3I66_01200</name>
</gene>
<protein>
    <submittedName>
        <fullName evidence="2">Uncharacterized protein</fullName>
    </submittedName>
</protein>
<dbReference type="AlphaFoldDB" id="A0A6G3T533"/>
<feature type="region of interest" description="Disordered" evidence="1">
    <location>
        <begin position="27"/>
        <end position="53"/>
    </location>
</feature>
<reference evidence="2 3" key="1">
    <citation type="submission" date="2020-01" db="EMBL/GenBank/DDBJ databases">
        <title>Insect and environment-associated Actinomycetes.</title>
        <authorList>
            <person name="Currrie C."/>
            <person name="Chevrette M."/>
            <person name="Carlson C."/>
            <person name="Stubbendieck R."/>
            <person name="Wendt-Pienkowski E."/>
        </authorList>
    </citation>
    <scope>NUCLEOTIDE SEQUENCE [LARGE SCALE GENOMIC DNA]</scope>
    <source>
        <strain evidence="2 3">SID7739</strain>
    </source>
</reference>